<dbReference type="Proteomes" id="UP001190700">
    <property type="component" value="Unassembled WGS sequence"/>
</dbReference>
<dbReference type="InterPro" id="IPR036575">
    <property type="entry name" value="TFIIS_cen_dom_sf"/>
</dbReference>
<proteinExistence type="predicted"/>
<dbReference type="PROSITE" id="PS51321">
    <property type="entry name" value="TFIIS_CENTRAL"/>
    <property type="match status" value="1"/>
</dbReference>
<keyword evidence="4" id="KW-0539">Nucleus</keyword>
<evidence type="ECO:0000313" key="7">
    <source>
        <dbReference type="Proteomes" id="UP001190700"/>
    </source>
</evidence>
<dbReference type="PANTHER" id="PTHR11477">
    <property type="entry name" value="TRANSCRIPTION FACTOR S-II ZINC FINGER DOMAIN-CONTAINING PROTEIN"/>
    <property type="match status" value="1"/>
</dbReference>
<name>A0AAE0GU15_9CHLO</name>
<evidence type="ECO:0000256" key="3">
    <source>
        <dbReference type="ARBA" id="ARBA00022833"/>
    </source>
</evidence>
<sequence length="184" mass="20099">GAARARASPSGGYNSTAARTKGIAMLGTALEDPSPLFDTACAVEAAVFQHYGGDINKEYRARIRSLKHNLQANKELREAILQKHISPQGLCTMSANELATAAQKQERDAMEASVMRRATVRMGEKEISTSSYRCGDCGSKECVYVTLIGARDIGKSETWGSKDKGEDGMLITCKKCAYQWRREL</sequence>
<keyword evidence="2" id="KW-0863">Zinc-finger</keyword>
<organism evidence="6 7">
    <name type="scientific">Cymbomonas tetramitiformis</name>
    <dbReference type="NCBI Taxonomy" id="36881"/>
    <lineage>
        <taxon>Eukaryota</taxon>
        <taxon>Viridiplantae</taxon>
        <taxon>Chlorophyta</taxon>
        <taxon>Pyramimonadophyceae</taxon>
        <taxon>Pyramimonadales</taxon>
        <taxon>Pyramimonadaceae</taxon>
        <taxon>Cymbomonas</taxon>
    </lineage>
</organism>
<dbReference type="SMART" id="SM00510">
    <property type="entry name" value="TFS2M"/>
    <property type="match status" value="1"/>
</dbReference>
<evidence type="ECO:0000259" key="5">
    <source>
        <dbReference type="PROSITE" id="PS51321"/>
    </source>
</evidence>
<keyword evidence="3" id="KW-0862">Zinc</keyword>
<dbReference type="Pfam" id="PF07500">
    <property type="entry name" value="TFIIS_M"/>
    <property type="match status" value="1"/>
</dbReference>
<protein>
    <recommendedName>
        <fullName evidence="5">TFIIS central domain-containing protein</fullName>
    </recommendedName>
</protein>
<dbReference type="GO" id="GO:0006351">
    <property type="term" value="P:DNA-templated transcription"/>
    <property type="evidence" value="ECO:0007669"/>
    <property type="project" value="InterPro"/>
</dbReference>
<dbReference type="EMBL" id="LGRX02002357">
    <property type="protein sequence ID" value="KAK3284302.1"/>
    <property type="molecule type" value="Genomic_DNA"/>
</dbReference>
<dbReference type="GO" id="GO:0005634">
    <property type="term" value="C:nucleus"/>
    <property type="evidence" value="ECO:0007669"/>
    <property type="project" value="TreeGrafter"/>
</dbReference>
<dbReference type="Gene3D" id="1.10.472.30">
    <property type="entry name" value="Transcription elongation factor S-II, central domain"/>
    <property type="match status" value="1"/>
</dbReference>
<evidence type="ECO:0000313" key="6">
    <source>
        <dbReference type="EMBL" id="KAK3284302.1"/>
    </source>
</evidence>
<feature type="non-terminal residue" evidence="6">
    <location>
        <position position="1"/>
    </location>
</feature>
<keyword evidence="7" id="KW-1185">Reference proteome</keyword>
<reference evidence="6 7" key="1">
    <citation type="journal article" date="2015" name="Genome Biol. Evol.">
        <title>Comparative Genomics of a Bacterivorous Green Alga Reveals Evolutionary Causalities and Consequences of Phago-Mixotrophic Mode of Nutrition.</title>
        <authorList>
            <person name="Burns J.A."/>
            <person name="Paasch A."/>
            <person name="Narechania A."/>
            <person name="Kim E."/>
        </authorList>
    </citation>
    <scope>NUCLEOTIDE SEQUENCE [LARGE SCALE GENOMIC DNA]</scope>
    <source>
        <strain evidence="6 7">PLY_AMNH</strain>
    </source>
</reference>
<dbReference type="PANTHER" id="PTHR11477:SF0">
    <property type="entry name" value="IP08861P-RELATED"/>
    <property type="match status" value="1"/>
</dbReference>
<accession>A0AAE0GU15</accession>
<dbReference type="AlphaFoldDB" id="A0AAE0GU15"/>
<dbReference type="SUPFAM" id="SSF46942">
    <property type="entry name" value="Elongation factor TFIIS domain 2"/>
    <property type="match status" value="1"/>
</dbReference>
<evidence type="ECO:0000256" key="1">
    <source>
        <dbReference type="ARBA" id="ARBA00022723"/>
    </source>
</evidence>
<keyword evidence="1" id="KW-0479">Metal-binding</keyword>
<comment type="caution">
    <text evidence="6">The sequence shown here is derived from an EMBL/GenBank/DDBJ whole genome shotgun (WGS) entry which is preliminary data.</text>
</comment>
<feature type="domain" description="TFIIS central" evidence="5">
    <location>
        <begin position="18"/>
        <end position="126"/>
    </location>
</feature>
<evidence type="ECO:0000256" key="2">
    <source>
        <dbReference type="ARBA" id="ARBA00022771"/>
    </source>
</evidence>
<evidence type="ECO:0000256" key="4">
    <source>
        <dbReference type="ARBA" id="ARBA00023242"/>
    </source>
</evidence>
<dbReference type="GO" id="GO:0008270">
    <property type="term" value="F:zinc ion binding"/>
    <property type="evidence" value="ECO:0007669"/>
    <property type="project" value="UniProtKB-KW"/>
</dbReference>
<gene>
    <name evidence="6" type="ORF">CYMTET_8042</name>
</gene>
<dbReference type="InterPro" id="IPR003618">
    <property type="entry name" value="TFIIS_cen_dom"/>
</dbReference>